<evidence type="ECO:0000313" key="1">
    <source>
        <dbReference type="EMBL" id="ABK90020.1"/>
    </source>
</evidence>
<proteinExistence type="predicted"/>
<gene>
    <name evidence="1" type="ordered locus">FTN_1134</name>
</gene>
<evidence type="ECO:0000313" key="2">
    <source>
        <dbReference type="Proteomes" id="UP000000762"/>
    </source>
</evidence>
<dbReference type="EMBL" id="CP000439">
    <property type="protein sequence ID" value="ABK90020.1"/>
    <property type="molecule type" value="Genomic_DNA"/>
</dbReference>
<sequence length="81" mass="9243">MTQKSHIMKNKISIIGVLLLSLLGVSYANYSVLDEKGNIISDCSNLEIERDNQDRFSRAVFSGCRSKQVFSYTGDFRYIEK</sequence>
<name>A0Q705_FRATN</name>
<organism evidence="1 2">
    <name type="scientific">Francisella tularensis subsp. novicida (strain ATCC 15482 / CCUG 33449 / U112)</name>
    <dbReference type="NCBI Taxonomy" id="401614"/>
    <lineage>
        <taxon>Bacteria</taxon>
        <taxon>Pseudomonadati</taxon>
        <taxon>Pseudomonadota</taxon>
        <taxon>Gammaproteobacteria</taxon>
        <taxon>Thiotrichales</taxon>
        <taxon>Francisellaceae</taxon>
        <taxon>Francisella</taxon>
    </lineage>
</organism>
<keyword evidence="2" id="KW-1185">Reference proteome</keyword>
<dbReference type="Proteomes" id="UP000000762">
    <property type="component" value="Chromosome"/>
</dbReference>
<dbReference type="AlphaFoldDB" id="A0Q705"/>
<dbReference type="KEGG" id="ftn:FTN_1134"/>
<protein>
    <submittedName>
        <fullName evidence="1">Uncharacterized protein</fullName>
    </submittedName>
</protein>
<accession>A0Q705</accession>
<reference evidence="2" key="1">
    <citation type="journal article" date="2007" name="Genome Biol.">
        <title>Comparison of Francisella tularensis genomes reveals evolutionary events associated with the emergence of human pathogenic strains.</title>
        <authorList>
            <person name="Rohmer L."/>
            <person name="Fong C."/>
            <person name="Abmayr S."/>
            <person name="Wasnick M."/>
            <person name="Larson Freeman T.J."/>
            <person name="Radey M."/>
            <person name="Guina T."/>
            <person name="Svensson K."/>
            <person name="Hayden H.S."/>
            <person name="Jacobs M."/>
            <person name="Gallagher L.A."/>
            <person name="Manoil C."/>
            <person name="Ernst R.K."/>
            <person name="Drees B."/>
            <person name="Buckley D."/>
            <person name="Haugen E."/>
            <person name="Bovee D."/>
            <person name="Zhou Y."/>
            <person name="Chang J."/>
            <person name="Levy R."/>
            <person name="Lim R."/>
            <person name="Gillett W."/>
            <person name="Guenthener D."/>
            <person name="Kang A."/>
            <person name="Shaffer S.A."/>
            <person name="Taylor G."/>
            <person name="Chen J."/>
            <person name="Gallis B."/>
            <person name="D'Argenio D.A."/>
            <person name="Forsman M."/>
            <person name="Olson M.V."/>
            <person name="Goodlett D.R."/>
            <person name="Kaul R."/>
            <person name="Miller S.I."/>
            <person name="Brittnacher M.J."/>
        </authorList>
    </citation>
    <scope>NUCLEOTIDE SEQUENCE [LARGE SCALE GENOMIC DNA]</scope>
    <source>
        <strain evidence="2">U112</strain>
    </source>
</reference>